<dbReference type="Pfam" id="PF00107">
    <property type="entry name" value="ADH_zinc_N"/>
    <property type="match status" value="1"/>
</dbReference>
<evidence type="ECO:0000256" key="6">
    <source>
        <dbReference type="RuleBase" id="RU361277"/>
    </source>
</evidence>
<dbReference type="RefSeq" id="WP_168451760.1">
    <property type="nucleotide sequence ID" value="NZ_JAAWWK010000007.1"/>
</dbReference>
<evidence type="ECO:0000256" key="5">
    <source>
        <dbReference type="ARBA" id="ARBA00023002"/>
    </source>
</evidence>
<evidence type="ECO:0000256" key="1">
    <source>
        <dbReference type="ARBA" id="ARBA00001947"/>
    </source>
</evidence>
<gene>
    <name evidence="8" type="ORF">HCU74_17655</name>
</gene>
<protein>
    <submittedName>
        <fullName evidence="8">NAD(P)-dependent alcohol dehydrogenase</fullName>
    </submittedName>
</protein>
<dbReference type="SUPFAM" id="SSF51735">
    <property type="entry name" value="NAD(P)-binding Rossmann-fold domains"/>
    <property type="match status" value="1"/>
</dbReference>
<dbReference type="SUPFAM" id="SSF50129">
    <property type="entry name" value="GroES-like"/>
    <property type="match status" value="1"/>
</dbReference>
<keyword evidence="9" id="KW-1185">Reference proteome</keyword>
<dbReference type="Gene3D" id="3.40.50.720">
    <property type="entry name" value="NAD(P)-binding Rossmann-like Domain"/>
    <property type="match status" value="1"/>
</dbReference>
<dbReference type="InterPro" id="IPR036291">
    <property type="entry name" value="NAD(P)-bd_dom_sf"/>
</dbReference>
<dbReference type="InterPro" id="IPR002328">
    <property type="entry name" value="ADH_Zn_CS"/>
</dbReference>
<dbReference type="Proteomes" id="UP000765845">
    <property type="component" value="Unassembled WGS sequence"/>
</dbReference>
<keyword evidence="4 6" id="KW-0862">Zinc</keyword>
<comment type="similarity">
    <text evidence="2 6">Belongs to the zinc-containing alcohol dehydrogenase family.</text>
</comment>
<dbReference type="InterPro" id="IPR011032">
    <property type="entry name" value="GroES-like_sf"/>
</dbReference>
<dbReference type="Pfam" id="PF08240">
    <property type="entry name" value="ADH_N"/>
    <property type="match status" value="1"/>
</dbReference>
<sequence length="369" mass="37997">MKITAAVVNEVGSEFVLDECELEPPRAGEVLVKIEACGVCHTDIAARDQHVPVPLPAVLGHEGVGRIEALGEGVSEFAVGDRVLVSFGSCGKCSNCENRAPGYCDHGGAFIMNGSRIDGSSPMTRAGRAITGHFFAQSSMATHAIAATQNMVKIPDNLPAELAAPLACGVQTGVGAVMLSMEAKANKAIVVLGCGTVGLSAVMAAKIVGCSPIIAVDLVPSRLALARELGASHALTGDTATLAEELVKLGGVDYALDTTGVPAVATAAFNAMKAQGTLACVGVAKPDTELQLDFNMLMATGRRVRGVIEGDAVPREFIPRLIGYYEQGLLPLEKLVVTYPLAAVNEAVSDSLSGKVVKPVLLLNDSAAP</sequence>
<proteinExistence type="inferred from homology"/>
<dbReference type="InterPro" id="IPR020843">
    <property type="entry name" value="ER"/>
</dbReference>
<feature type="domain" description="Enoyl reductase (ER)" evidence="7">
    <location>
        <begin position="12"/>
        <end position="361"/>
    </location>
</feature>
<dbReference type="PANTHER" id="PTHR43350">
    <property type="entry name" value="NAD-DEPENDENT ALCOHOL DEHYDROGENASE"/>
    <property type="match status" value="1"/>
</dbReference>
<comment type="cofactor">
    <cofactor evidence="1 6">
        <name>Zn(2+)</name>
        <dbReference type="ChEBI" id="CHEBI:29105"/>
    </cofactor>
</comment>
<evidence type="ECO:0000256" key="3">
    <source>
        <dbReference type="ARBA" id="ARBA00022723"/>
    </source>
</evidence>
<accession>A0ABX1GJ91</accession>
<dbReference type="PANTHER" id="PTHR43350:SF21">
    <property type="entry name" value="S-NITROSOMYCOTHIOL REDUCTASE MSCR"/>
    <property type="match status" value="1"/>
</dbReference>
<name>A0ABX1GJ91_9GAMM</name>
<dbReference type="EMBL" id="JAAWWK010000007">
    <property type="protein sequence ID" value="NKI19236.1"/>
    <property type="molecule type" value="Genomic_DNA"/>
</dbReference>
<evidence type="ECO:0000313" key="9">
    <source>
        <dbReference type="Proteomes" id="UP000765845"/>
    </source>
</evidence>
<dbReference type="PROSITE" id="PS00059">
    <property type="entry name" value="ADH_ZINC"/>
    <property type="match status" value="1"/>
</dbReference>
<organism evidence="8 9">
    <name type="scientific">Spongiibacter thalassae</name>
    <dbReference type="NCBI Taxonomy" id="2721624"/>
    <lineage>
        <taxon>Bacteria</taxon>
        <taxon>Pseudomonadati</taxon>
        <taxon>Pseudomonadota</taxon>
        <taxon>Gammaproteobacteria</taxon>
        <taxon>Cellvibrionales</taxon>
        <taxon>Spongiibacteraceae</taxon>
        <taxon>Spongiibacter</taxon>
    </lineage>
</organism>
<comment type="caution">
    <text evidence="8">The sequence shown here is derived from an EMBL/GenBank/DDBJ whole genome shotgun (WGS) entry which is preliminary data.</text>
</comment>
<reference evidence="8 9" key="1">
    <citation type="submission" date="2020-04" db="EMBL/GenBank/DDBJ databases">
        <authorList>
            <person name="Yoon J."/>
        </authorList>
    </citation>
    <scope>NUCLEOTIDE SEQUENCE [LARGE SCALE GENOMIC DNA]</scope>
    <source>
        <strain evidence="8 9">KMU-166</strain>
    </source>
</reference>
<dbReference type="Gene3D" id="3.90.180.10">
    <property type="entry name" value="Medium-chain alcohol dehydrogenases, catalytic domain"/>
    <property type="match status" value="1"/>
</dbReference>
<keyword evidence="3 6" id="KW-0479">Metal-binding</keyword>
<evidence type="ECO:0000256" key="2">
    <source>
        <dbReference type="ARBA" id="ARBA00008072"/>
    </source>
</evidence>
<evidence type="ECO:0000256" key="4">
    <source>
        <dbReference type="ARBA" id="ARBA00022833"/>
    </source>
</evidence>
<evidence type="ECO:0000313" key="8">
    <source>
        <dbReference type="EMBL" id="NKI19236.1"/>
    </source>
</evidence>
<dbReference type="InterPro" id="IPR013149">
    <property type="entry name" value="ADH-like_C"/>
</dbReference>
<keyword evidence="5" id="KW-0560">Oxidoreductase</keyword>
<evidence type="ECO:0000259" key="7">
    <source>
        <dbReference type="SMART" id="SM00829"/>
    </source>
</evidence>
<dbReference type="CDD" id="cd08278">
    <property type="entry name" value="benzyl_alcohol_DH"/>
    <property type="match status" value="1"/>
</dbReference>
<dbReference type="InterPro" id="IPR013154">
    <property type="entry name" value="ADH-like_N"/>
</dbReference>
<dbReference type="SMART" id="SM00829">
    <property type="entry name" value="PKS_ER"/>
    <property type="match status" value="1"/>
</dbReference>